<dbReference type="EMBL" id="JAPDDR010000004">
    <property type="protein sequence ID" value="MCW1913737.1"/>
    <property type="molecule type" value="Genomic_DNA"/>
</dbReference>
<feature type="region of interest" description="Disordered" evidence="1">
    <location>
        <begin position="237"/>
        <end position="263"/>
    </location>
</feature>
<sequence>MAAPVTVDMGSITGPWSGFTISGLAGPGQADLNGNWTLYPVVGGGGEREFRHVGGNGVCEDDGDGNWTILRNGIAELGSADPAAWPWLVEDWSNENVITGSPTFVRWEAPPVVVEDGSAAPPVAASRTTGLGTANSNLVYTAKVAGRIGNGISLEYDHPGGINRPLVVTVLPGLAIHVAVQTNGSATPISTATQVKAAIDAHPVASTLVSIANAAANNGSGVVGLMAKVFLTGGSGGDPPPPGTIEYEGAGGGLPGPPVTVPL</sequence>
<dbReference type="RefSeq" id="WP_264513238.1">
    <property type="nucleotide sequence ID" value="NZ_JAPDDR010000004.1"/>
</dbReference>
<protein>
    <submittedName>
        <fullName evidence="2">Uncharacterized protein</fullName>
    </submittedName>
</protein>
<name>A0ABT3G1N2_9BACT</name>
<evidence type="ECO:0000313" key="2">
    <source>
        <dbReference type="EMBL" id="MCW1913737.1"/>
    </source>
</evidence>
<dbReference type="Proteomes" id="UP001165653">
    <property type="component" value="Unassembled WGS sequence"/>
</dbReference>
<evidence type="ECO:0000256" key="1">
    <source>
        <dbReference type="SAM" id="MobiDB-lite"/>
    </source>
</evidence>
<organism evidence="2 3">
    <name type="scientific">Luteolibacter rhizosphaerae</name>
    <dbReference type="NCBI Taxonomy" id="2989719"/>
    <lineage>
        <taxon>Bacteria</taxon>
        <taxon>Pseudomonadati</taxon>
        <taxon>Verrucomicrobiota</taxon>
        <taxon>Verrucomicrobiia</taxon>
        <taxon>Verrucomicrobiales</taxon>
        <taxon>Verrucomicrobiaceae</taxon>
        <taxon>Luteolibacter</taxon>
    </lineage>
</organism>
<reference evidence="2" key="1">
    <citation type="submission" date="2022-10" db="EMBL/GenBank/DDBJ databases">
        <title>Luteolibacter sp. GHJ8, whole genome shotgun sequencing project.</title>
        <authorList>
            <person name="Zhao G."/>
            <person name="Shen L."/>
        </authorList>
    </citation>
    <scope>NUCLEOTIDE SEQUENCE</scope>
    <source>
        <strain evidence="2">GHJ8</strain>
    </source>
</reference>
<proteinExistence type="predicted"/>
<gene>
    <name evidence="2" type="ORF">OJ996_09135</name>
</gene>
<accession>A0ABT3G1N2</accession>
<keyword evidence="3" id="KW-1185">Reference proteome</keyword>
<comment type="caution">
    <text evidence="2">The sequence shown here is derived from an EMBL/GenBank/DDBJ whole genome shotgun (WGS) entry which is preliminary data.</text>
</comment>
<evidence type="ECO:0000313" key="3">
    <source>
        <dbReference type="Proteomes" id="UP001165653"/>
    </source>
</evidence>